<accession>A0ABR4QYL8</accession>
<feature type="transmembrane region" description="Helical" evidence="1">
    <location>
        <begin position="224"/>
        <end position="244"/>
    </location>
</feature>
<keyword evidence="4" id="KW-0808">Transferase</keyword>
<proteinExistence type="predicted"/>
<feature type="transmembrane region" description="Helical" evidence="1">
    <location>
        <begin position="77"/>
        <end position="95"/>
    </location>
</feature>
<feature type="transmembrane region" description="Helical" evidence="1">
    <location>
        <begin position="191"/>
        <end position="212"/>
    </location>
</feature>
<feature type="transmembrane region" description="Helical" evidence="1">
    <location>
        <begin position="250"/>
        <end position="271"/>
    </location>
</feature>
<dbReference type="PANTHER" id="PTHR23028:SF53">
    <property type="entry name" value="ACYL_TRANSF_3 DOMAIN-CONTAINING PROTEIN"/>
    <property type="match status" value="1"/>
</dbReference>
<reference evidence="4 5" key="1">
    <citation type="submission" date="2014-03" db="EMBL/GenBank/DDBJ databases">
        <title>Genome sequence of Bordetella hinzii.</title>
        <authorList>
            <person name="Register K."/>
            <person name="Harvill E."/>
            <person name="Goodfield L.L."/>
            <person name="Ivanov Y.V."/>
            <person name="Meyer J.A."/>
            <person name="Muse S.J."/>
            <person name="Jacobs N."/>
            <person name="Bendor L."/>
            <person name="Smallridge W.E."/>
            <person name="Brinkac L.M."/>
            <person name="Sanka R."/>
            <person name="Kim M."/>
            <person name="Losada L."/>
        </authorList>
    </citation>
    <scope>NUCLEOTIDE SEQUENCE [LARGE SCALE GENOMIC DNA]</scope>
    <source>
        <strain evidence="4 5">OH87 BAL007II</strain>
    </source>
</reference>
<dbReference type="InterPro" id="IPR002656">
    <property type="entry name" value="Acyl_transf_3_dom"/>
</dbReference>
<evidence type="ECO:0000259" key="2">
    <source>
        <dbReference type="Pfam" id="PF01757"/>
    </source>
</evidence>
<feature type="domain" description="SGNH" evidence="3">
    <location>
        <begin position="408"/>
        <end position="614"/>
    </location>
</feature>
<feature type="domain" description="Acyltransferase 3" evidence="2">
    <location>
        <begin position="11"/>
        <end position="332"/>
    </location>
</feature>
<feature type="transmembrane region" description="Helical" evidence="1">
    <location>
        <begin position="12"/>
        <end position="30"/>
    </location>
</feature>
<feature type="transmembrane region" description="Helical" evidence="1">
    <location>
        <begin position="283"/>
        <end position="298"/>
    </location>
</feature>
<dbReference type="Pfam" id="PF01757">
    <property type="entry name" value="Acyl_transf_3"/>
    <property type="match status" value="1"/>
</dbReference>
<dbReference type="PANTHER" id="PTHR23028">
    <property type="entry name" value="ACETYLTRANSFERASE"/>
    <property type="match status" value="1"/>
</dbReference>
<dbReference type="RefSeq" id="WP_051623340.1">
    <property type="nucleotide sequence ID" value="NZ_JHEM01000023.1"/>
</dbReference>
<dbReference type="InterPro" id="IPR050879">
    <property type="entry name" value="Acyltransferase_3"/>
</dbReference>
<dbReference type="Proteomes" id="UP000025748">
    <property type="component" value="Unassembled WGS sequence"/>
</dbReference>
<name>A0ABR4QYL8_9BORD</name>
<evidence type="ECO:0000259" key="3">
    <source>
        <dbReference type="Pfam" id="PF19040"/>
    </source>
</evidence>
<dbReference type="Pfam" id="PF19040">
    <property type="entry name" value="SGNH"/>
    <property type="match status" value="1"/>
</dbReference>
<evidence type="ECO:0000313" key="4">
    <source>
        <dbReference type="EMBL" id="KCB22578.1"/>
    </source>
</evidence>
<keyword evidence="4" id="KW-0012">Acyltransferase</keyword>
<sequence>MSDGHIQYRPEVDGLRAIAVLIVILFHANIPGLSGGFVGVDVFFVISGYLITSIILKQLRAGSFSFGEFYRRRARRILPALLVVLSTSAIAGWFLQDPYLFERLGQSLMAVTAFVSNILYWRTTNYFTAGLENPLLHTWSLAVEEQFYVLFPLALWLAWRFVPRWLLGLLLLCALTSLTVSQISVHKGRALAAFYLLPARAYELLIGAVLAAGSVHAILARSPVLRHGLGWLGIAGIVLAAVIYDANTPFPGLAALLPALATACVLCGAASDNGLGRLLSAKPMVKVGLLSYSAYLWHQPVFTFAHAAGATGSLIWSIGLIAVSLILAWTSWRFVETPFRDASRMHPKTAILIVVIGSLAVFVLGLSIWATQGAAGRFSAEQRKWWAYGNIELQSKYVVERFNALETRFAPDPGRRVLVIGDSQAQDFVNMMAEAGAWRDAQVRTIYIRAACQPVWVNEDIGKYIAAVDRYRCPDEPTLEKSRAMITEADTLVLAANWQLWSASRLAETIDKLDLRADQRLIVVGPKRFAVPDVRKLEAMNPDERARLRYSVEAERLRVNAILAEQTRGRAVFVDLIASLCQSGVCPWMTPDDELISYDGGHLTQDGARYAGKRVFGHERGLD</sequence>
<gene>
    <name evidence="4" type="ORF">L544_0601</name>
</gene>
<feature type="transmembrane region" description="Helical" evidence="1">
    <location>
        <begin position="350"/>
        <end position="370"/>
    </location>
</feature>
<feature type="transmembrane region" description="Helical" evidence="1">
    <location>
        <begin position="304"/>
        <end position="329"/>
    </location>
</feature>
<comment type="caution">
    <text evidence="4">The sequence shown here is derived from an EMBL/GenBank/DDBJ whole genome shotgun (WGS) entry which is preliminary data.</text>
</comment>
<evidence type="ECO:0000313" key="5">
    <source>
        <dbReference type="Proteomes" id="UP000025748"/>
    </source>
</evidence>
<dbReference type="EMBL" id="JHEM01000023">
    <property type="protein sequence ID" value="KCB22578.1"/>
    <property type="molecule type" value="Genomic_DNA"/>
</dbReference>
<dbReference type="InterPro" id="IPR043968">
    <property type="entry name" value="SGNH"/>
</dbReference>
<keyword evidence="1" id="KW-0472">Membrane</keyword>
<keyword evidence="1" id="KW-1133">Transmembrane helix</keyword>
<organism evidence="4 5">
    <name type="scientific">Bordetella hinzii OH87 BAL007II</name>
    <dbReference type="NCBI Taxonomy" id="1331262"/>
    <lineage>
        <taxon>Bacteria</taxon>
        <taxon>Pseudomonadati</taxon>
        <taxon>Pseudomonadota</taxon>
        <taxon>Betaproteobacteria</taxon>
        <taxon>Burkholderiales</taxon>
        <taxon>Alcaligenaceae</taxon>
        <taxon>Bordetella</taxon>
    </lineage>
</organism>
<protein>
    <submittedName>
        <fullName evidence="4">Acyltransferase</fullName>
    </submittedName>
</protein>
<keyword evidence="1" id="KW-0812">Transmembrane</keyword>
<keyword evidence="5" id="KW-1185">Reference proteome</keyword>
<evidence type="ECO:0000256" key="1">
    <source>
        <dbReference type="SAM" id="Phobius"/>
    </source>
</evidence>
<dbReference type="GO" id="GO:0016746">
    <property type="term" value="F:acyltransferase activity"/>
    <property type="evidence" value="ECO:0007669"/>
    <property type="project" value="UniProtKB-KW"/>
</dbReference>
<feature type="transmembrane region" description="Helical" evidence="1">
    <location>
        <begin position="165"/>
        <end position="185"/>
    </location>
</feature>
<feature type="transmembrane region" description="Helical" evidence="1">
    <location>
        <begin position="36"/>
        <end position="56"/>
    </location>
</feature>